<proteinExistence type="predicted"/>
<protein>
    <submittedName>
        <fullName evidence="1">BQ5605_C015g08012 protein</fullName>
    </submittedName>
</protein>
<evidence type="ECO:0000313" key="1">
    <source>
        <dbReference type="EMBL" id="SGY18227.1"/>
    </source>
</evidence>
<gene>
    <name evidence="1" type="primary">BQ5605_C015g08012</name>
    <name evidence="1" type="ORF">BQ5605_C015G08012</name>
</gene>
<reference evidence="1 2" key="1">
    <citation type="submission" date="2016-11" db="EMBL/GenBank/DDBJ databases">
        <authorList>
            <person name="Jaros S."/>
            <person name="Januszkiewicz K."/>
            <person name="Wedrychowicz H."/>
        </authorList>
    </citation>
    <scope>NUCLEOTIDE SEQUENCE [LARGE SCALE GENOMIC DNA]</scope>
</reference>
<name>A0A2X0MF02_9BASI</name>
<organism evidence="1 2">
    <name type="scientific">Microbotryum silenes-dioicae</name>
    <dbReference type="NCBI Taxonomy" id="796604"/>
    <lineage>
        <taxon>Eukaryota</taxon>
        <taxon>Fungi</taxon>
        <taxon>Dikarya</taxon>
        <taxon>Basidiomycota</taxon>
        <taxon>Pucciniomycotina</taxon>
        <taxon>Microbotryomycetes</taxon>
        <taxon>Microbotryales</taxon>
        <taxon>Microbotryaceae</taxon>
        <taxon>Microbotryum</taxon>
    </lineage>
</organism>
<sequence>MTAPVGFAQYLRSSRGRARHTQCAGPLEFFFPSSTSLASDQLENPPLSFSSTTTAFKPATTMMYLQLATGLILSTLGMLSTTTSSSSSLVAAVPVAPLVTPRATALTSRNFGAPPSHGQILSPSPNATLTVGQAFNFTYSTWNNTIAGVVYDATQYVRVNLVTYEGREPQGADEPESSYNLTSYLAPDPSAGDGAPLSVFFHIPQDAIPANSTDTQYFTYLETAEYQVGSATWNADGSPYLSSVEIKLTA</sequence>
<dbReference type="EMBL" id="FQNC01000015">
    <property type="protein sequence ID" value="SGY18227.1"/>
    <property type="molecule type" value="Genomic_DNA"/>
</dbReference>
<dbReference type="Proteomes" id="UP000249464">
    <property type="component" value="Unassembled WGS sequence"/>
</dbReference>
<accession>A0A2X0MF02</accession>
<dbReference type="AlphaFoldDB" id="A0A2X0MF02"/>
<evidence type="ECO:0000313" key="2">
    <source>
        <dbReference type="Proteomes" id="UP000249464"/>
    </source>
</evidence>
<keyword evidence="2" id="KW-1185">Reference proteome</keyword>